<sequence>MSSTVDKQLELRKKLEEFKQKKLLEKNKKPTTTKTVRKPGPIKPTSKTAGVQQKIVTNKLDAQKSKVPLEKRIPTISSKTTKPVNTFNKKGTAEVFDVSKQTDKKKGKKWEVKDIETSPKKVLVLPNKDSFLSNIEEKENVEEDYNQYDDSDDGEDIIKNDIGENIFLDKPAPWVYKNQRKSKEKSEKFDNSVQKRDESSEDFFNFVNIRINVIKSRTLQDEVNAMNSEQGQQIHFMSDSSIQYSDEICQNSNSMAIHTVNKTDHLNFSDESSDGSDKSGFVIHEEFEEKGSVEYNFYKEENEKDSEELFQNAIELAEMGDEENSRKILLNLSCNEEINRRIDFWLTWYNIELKFNNLENCAKCLVQTDNLKKTHDDEQYIRSCIKHITLMLHKQNADSELVASSTEKDEQIDVVEVHDAEKKNDELNNFDVNEDPFNINKEQYDSSTKFLSNSAMQASTIFSNKISSFTIESDVESPLREAPEPSLLPGFSKEVIEYTEVSKQDSDLGTSKPNAETINDVVNLMNEMCIKNEENDESEEKLIKKVLDMRGSLTVLTPIKASKKERNMHGVKSVITPVRRSVRVLQQDDKLHGNKIDDVDIVEWGNEQQIEKLLEGNGYAYVPNKNIQLEKIKKVSVSGYTSPLKKRVNFDESRQSVDTDVTDVCDISEFTSNINPYSTNCEAESEIFSKNNNIPYRTQLTPFSKNNYFENNSFTPMPVTEKIGNRKKTPFTMNRFNDVLDYEDFEELSESGEHSNV</sequence>
<dbReference type="EMBL" id="JADGJW010000223">
    <property type="protein sequence ID" value="KAJ3221554.1"/>
    <property type="molecule type" value="Genomic_DNA"/>
</dbReference>
<reference evidence="2" key="1">
    <citation type="submission" date="2020-05" db="EMBL/GenBank/DDBJ databases">
        <title>Phylogenomic resolution of chytrid fungi.</title>
        <authorList>
            <person name="Stajich J.E."/>
            <person name="Amses K."/>
            <person name="Simmons R."/>
            <person name="Seto K."/>
            <person name="Myers J."/>
            <person name="Bonds A."/>
            <person name="Quandt C.A."/>
            <person name="Barry K."/>
            <person name="Liu P."/>
            <person name="Grigoriev I."/>
            <person name="Longcore J.E."/>
            <person name="James T.Y."/>
        </authorList>
    </citation>
    <scope>NUCLEOTIDE SEQUENCE</scope>
    <source>
        <strain evidence="2">JEL0476</strain>
    </source>
</reference>
<proteinExistence type="predicted"/>
<evidence type="ECO:0000313" key="2">
    <source>
        <dbReference type="EMBL" id="KAJ3221554.1"/>
    </source>
</evidence>
<evidence type="ECO:0000313" key="3">
    <source>
        <dbReference type="Proteomes" id="UP001211065"/>
    </source>
</evidence>
<dbReference type="Proteomes" id="UP001211065">
    <property type="component" value="Unassembled WGS sequence"/>
</dbReference>
<accession>A0AAD5U1Q2</accession>
<comment type="caution">
    <text evidence="2">The sequence shown here is derived from an EMBL/GenBank/DDBJ whole genome shotgun (WGS) entry which is preliminary data.</text>
</comment>
<keyword evidence="3" id="KW-1185">Reference proteome</keyword>
<protein>
    <submittedName>
        <fullName evidence="2">Uncharacterized protein</fullName>
    </submittedName>
</protein>
<evidence type="ECO:0000256" key="1">
    <source>
        <dbReference type="SAM" id="MobiDB-lite"/>
    </source>
</evidence>
<gene>
    <name evidence="2" type="ORF">HK099_003399</name>
</gene>
<feature type="region of interest" description="Disordered" evidence="1">
    <location>
        <begin position="21"/>
        <end position="51"/>
    </location>
</feature>
<dbReference type="AlphaFoldDB" id="A0AAD5U1Q2"/>
<name>A0AAD5U1Q2_9FUNG</name>
<organism evidence="2 3">
    <name type="scientific">Clydaea vesicula</name>
    <dbReference type="NCBI Taxonomy" id="447962"/>
    <lineage>
        <taxon>Eukaryota</taxon>
        <taxon>Fungi</taxon>
        <taxon>Fungi incertae sedis</taxon>
        <taxon>Chytridiomycota</taxon>
        <taxon>Chytridiomycota incertae sedis</taxon>
        <taxon>Chytridiomycetes</taxon>
        <taxon>Lobulomycetales</taxon>
        <taxon>Lobulomycetaceae</taxon>
        <taxon>Clydaea</taxon>
    </lineage>
</organism>